<gene>
    <name evidence="1" type="ORF">ZHAS_00007035</name>
</gene>
<reference evidence="1 3" key="1">
    <citation type="journal article" date="2014" name="BMC Genomics">
        <title>Genome sequence of Anopheles sinensis provides insight into genetics basis of mosquito competence for malaria parasites.</title>
        <authorList>
            <person name="Zhou D."/>
            <person name="Zhang D."/>
            <person name="Ding G."/>
            <person name="Shi L."/>
            <person name="Hou Q."/>
            <person name="Ye Y."/>
            <person name="Xu Y."/>
            <person name="Zhou H."/>
            <person name="Xiong C."/>
            <person name="Li S."/>
            <person name="Yu J."/>
            <person name="Hong S."/>
            <person name="Yu X."/>
            <person name="Zou P."/>
            <person name="Chen C."/>
            <person name="Chang X."/>
            <person name="Wang W."/>
            <person name="Lv Y."/>
            <person name="Sun Y."/>
            <person name="Ma L."/>
            <person name="Shen B."/>
            <person name="Zhu C."/>
        </authorList>
    </citation>
    <scope>NUCLEOTIDE SEQUENCE [LARGE SCALE GENOMIC DNA]</scope>
</reference>
<organism evidence="1">
    <name type="scientific">Anopheles sinensis</name>
    <name type="common">Mosquito</name>
    <dbReference type="NCBI Taxonomy" id="74873"/>
    <lineage>
        <taxon>Eukaryota</taxon>
        <taxon>Metazoa</taxon>
        <taxon>Ecdysozoa</taxon>
        <taxon>Arthropoda</taxon>
        <taxon>Hexapoda</taxon>
        <taxon>Insecta</taxon>
        <taxon>Pterygota</taxon>
        <taxon>Neoptera</taxon>
        <taxon>Endopterygota</taxon>
        <taxon>Diptera</taxon>
        <taxon>Nematocera</taxon>
        <taxon>Culicoidea</taxon>
        <taxon>Culicidae</taxon>
        <taxon>Anophelinae</taxon>
        <taxon>Anopheles</taxon>
    </lineage>
</organism>
<keyword evidence="3" id="KW-1185">Reference proteome</keyword>
<evidence type="ECO:0000313" key="3">
    <source>
        <dbReference type="Proteomes" id="UP000030765"/>
    </source>
</evidence>
<dbReference type="EnsemblMetazoa" id="ASIC007035-RA">
    <property type="protein sequence ID" value="ASIC007035-PA"/>
    <property type="gene ID" value="ASIC007035"/>
</dbReference>
<reference evidence="2" key="2">
    <citation type="submission" date="2020-05" db="UniProtKB">
        <authorList>
            <consortium name="EnsemblMetazoa"/>
        </authorList>
    </citation>
    <scope>IDENTIFICATION</scope>
</reference>
<dbReference type="EMBL" id="ATLV01014800">
    <property type="status" value="NOT_ANNOTATED_CDS"/>
    <property type="molecule type" value="Genomic_DNA"/>
</dbReference>
<protein>
    <submittedName>
        <fullName evidence="1 2">Uncharacterized protein</fullName>
    </submittedName>
</protein>
<proteinExistence type="predicted"/>
<dbReference type="VEuPathDB" id="VectorBase:ASIC007035"/>
<dbReference type="AlphaFoldDB" id="A0A084VNP2"/>
<name>A0A084VNP2_ANOSI</name>
<dbReference type="EMBL" id="ATLV01014799">
    <property type="status" value="NOT_ANNOTATED_CDS"/>
    <property type="molecule type" value="Genomic_DNA"/>
</dbReference>
<dbReference type="EMBL" id="KE524989">
    <property type="protein sequence ID" value="KFB39586.1"/>
    <property type="molecule type" value="Genomic_DNA"/>
</dbReference>
<accession>A0A084VNP2</accession>
<evidence type="ECO:0000313" key="1">
    <source>
        <dbReference type="EMBL" id="KFB39586.1"/>
    </source>
</evidence>
<sequence length="97" mass="10437">MAPGRTALSSAFVGVRFASSKAGVTAFNLDDTNSNYSGTPSIRKKSFQIYSGAGIVPKAPEVNAFAPSLTPFGSNRNLLTFWQQGRRLSPFRHVTNV</sequence>
<evidence type="ECO:0000313" key="2">
    <source>
        <dbReference type="EnsemblMetazoa" id="ASIC007035-PA"/>
    </source>
</evidence>
<dbReference type="Proteomes" id="UP000030765">
    <property type="component" value="Unassembled WGS sequence"/>
</dbReference>